<dbReference type="GO" id="GO:0016602">
    <property type="term" value="C:CCAAT-binding factor complex"/>
    <property type="evidence" value="ECO:0007669"/>
    <property type="project" value="InterPro"/>
</dbReference>
<comment type="similarity">
    <text evidence="8">Belongs to the NFYA/HAP2 subunit family.</text>
</comment>
<feature type="compositionally biased region" description="Basic residues" evidence="9">
    <location>
        <begin position="137"/>
        <end position="157"/>
    </location>
</feature>
<keyword evidence="6 8" id="KW-0539">Nucleus</keyword>
<dbReference type="SMART" id="SM00521">
    <property type="entry name" value="CBF"/>
    <property type="match status" value="1"/>
</dbReference>
<dbReference type="Gene3D" id="6.10.250.2430">
    <property type="match status" value="1"/>
</dbReference>
<evidence type="ECO:0000256" key="8">
    <source>
        <dbReference type="RuleBase" id="RU367155"/>
    </source>
</evidence>
<evidence type="ECO:0000313" key="10">
    <source>
        <dbReference type="EMBL" id="AHX56182.1"/>
    </source>
</evidence>
<dbReference type="PROSITE" id="PS51152">
    <property type="entry name" value="NFYA_HAP2_2"/>
    <property type="match status" value="1"/>
</dbReference>
<dbReference type="PANTHER" id="PTHR12632">
    <property type="entry name" value="TRANSCRIPTION FACTOR NF-Y ALPHA-RELATED"/>
    <property type="match status" value="1"/>
</dbReference>
<comment type="subunit">
    <text evidence="7">Heterotrimeric transcription factor composed of three components, NF-YA, NF-YB and NF-YC. NF-YB and NF-YC must interact and dimerize for NF-YA association and DNA binding.</text>
</comment>
<dbReference type="PROSITE" id="PS00686">
    <property type="entry name" value="NFYA_HAP2_1"/>
    <property type="match status" value="1"/>
</dbReference>
<evidence type="ECO:0000256" key="5">
    <source>
        <dbReference type="ARBA" id="ARBA00023163"/>
    </source>
</evidence>
<dbReference type="GO" id="GO:0003700">
    <property type="term" value="F:DNA-binding transcription factor activity"/>
    <property type="evidence" value="ECO:0007669"/>
    <property type="project" value="UniProtKB-UniRule"/>
</dbReference>
<feature type="compositionally biased region" description="Polar residues" evidence="9">
    <location>
        <begin position="185"/>
        <end position="196"/>
    </location>
</feature>
<dbReference type="InterPro" id="IPR001289">
    <property type="entry name" value="NFYA"/>
</dbReference>
<feature type="region of interest" description="Disordered" evidence="9">
    <location>
        <begin position="128"/>
        <end position="241"/>
    </location>
</feature>
<keyword evidence="5 8" id="KW-0804">Transcription</keyword>
<sequence>MMQNVTTKLGPESSQLDEQQKQPIQQQQVPSTGILPTHAESVMRQTQLELGHPAGNAFWQPQAAYPYPEPFYGSYVATYGAQAVIPPHMLGVQQSGLPLPPSDMVEEPPVYVNAKQYYGILRRRRSRAKAESENKLIKSRKPYLHESRHRHALRRARGCGGRFLNTKNDGSNEKDASGDNDSHDSTGQNNKVLNSDSGKDGTSHELSRIQHTGNLGQIGNGISASHSGTVSPGQVGVGENVSNGMQYSYHQRRGFHSSAFHPLSVSNAESGQVGGMVSSGGHHTAVATQ</sequence>
<dbReference type="Pfam" id="PF02045">
    <property type="entry name" value="CBFB_NFYA"/>
    <property type="match status" value="1"/>
</dbReference>
<protein>
    <recommendedName>
        <fullName evidence="8">Nuclear transcription factor Y subunit</fullName>
    </recommendedName>
</protein>
<gene>
    <name evidence="10" type="primary">NFYA2</name>
</gene>
<feature type="compositionally biased region" description="Polar residues" evidence="9">
    <location>
        <begin position="209"/>
        <end position="232"/>
    </location>
</feature>
<feature type="compositionally biased region" description="Basic and acidic residues" evidence="9">
    <location>
        <begin position="170"/>
        <end position="184"/>
    </location>
</feature>
<evidence type="ECO:0000256" key="4">
    <source>
        <dbReference type="ARBA" id="ARBA00023159"/>
    </source>
</evidence>
<accession>A0A023R7V7</accession>
<evidence type="ECO:0000256" key="6">
    <source>
        <dbReference type="ARBA" id="ARBA00023242"/>
    </source>
</evidence>
<dbReference type="InterPro" id="IPR018362">
    <property type="entry name" value="CCAAT-binding_factor_CS"/>
</dbReference>
<keyword evidence="2 8" id="KW-0805">Transcription regulation</keyword>
<feature type="compositionally biased region" description="Basic and acidic residues" evidence="9">
    <location>
        <begin position="197"/>
        <end position="208"/>
    </location>
</feature>
<evidence type="ECO:0000256" key="9">
    <source>
        <dbReference type="SAM" id="MobiDB-lite"/>
    </source>
</evidence>
<keyword evidence="4" id="KW-0010">Activator</keyword>
<dbReference type="GO" id="GO:0003677">
    <property type="term" value="F:DNA binding"/>
    <property type="evidence" value="ECO:0007669"/>
    <property type="project" value="UniProtKB-KW"/>
</dbReference>
<evidence type="ECO:0000256" key="2">
    <source>
        <dbReference type="ARBA" id="ARBA00023015"/>
    </source>
</evidence>
<comment type="function">
    <text evidence="8">Component of the sequence-specific heterotrimeric transcription factor (NF-Y) which specifically recognizes a 5'-CCAAT-3' box motif found in the promoters of its target genes.</text>
</comment>
<dbReference type="AlphaFoldDB" id="A0A023R7V7"/>
<dbReference type="EMBL" id="KF765387">
    <property type="protein sequence ID" value="AHX56182.1"/>
    <property type="molecule type" value="mRNA"/>
</dbReference>
<reference evidence="10" key="2">
    <citation type="journal article" date="2014" name="Plant Cell Tissue Organ Cult.">
        <title>Cloning and characterization of four differentially expressed cDNAs encoding NFYA homologs involved in responses to ABA during somatic embryogenesis in Japanese larch (Larix leptolepis).</title>
        <authorList>
            <person name="Zhang L.-F."/>
            <person name="Li W.-F."/>
            <person name="Xu H.-Y."/>
            <person name="Qi L.-W."/>
            <person name="Han S.-Y."/>
        </authorList>
    </citation>
    <scope>NUCLEOTIDE SEQUENCE</scope>
</reference>
<comment type="subcellular location">
    <subcellularLocation>
        <location evidence="1 8">Nucleus</location>
    </subcellularLocation>
</comment>
<dbReference type="PRINTS" id="PR00616">
    <property type="entry name" value="CCAATSUBUNTB"/>
</dbReference>
<proteinExistence type="evidence at transcript level"/>
<organism evidence="10">
    <name type="scientific">Larix kaempferi</name>
    <dbReference type="NCBI Taxonomy" id="54800"/>
    <lineage>
        <taxon>Eukaryota</taxon>
        <taxon>Viridiplantae</taxon>
        <taxon>Streptophyta</taxon>
        <taxon>Embryophyta</taxon>
        <taxon>Tracheophyta</taxon>
        <taxon>Spermatophyta</taxon>
        <taxon>Pinopsida</taxon>
        <taxon>Pinidae</taxon>
        <taxon>Conifers I</taxon>
        <taxon>Pinales</taxon>
        <taxon>Pinaceae</taxon>
        <taxon>Larix</taxon>
    </lineage>
</organism>
<evidence type="ECO:0000256" key="1">
    <source>
        <dbReference type="ARBA" id="ARBA00004123"/>
    </source>
</evidence>
<feature type="region of interest" description="Disordered" evidence="9">
    <location>
        <begin position="1"/>
        <end position="30"/>
    </location>
</feature>
<evidence type="ECO:0000256" key="7">
    <source>
        <dbReference type="ARBA" id="ARBA00025911"/>
    </source>
</evidence>
<reference evidence="10" key="1">
    <citation type="submission" date="2013-10" db="EMBL/GenBank/DDBJ databases">
        <authorList>
            <person name="Zhang L."/>
        </authorList>
    </citation>
    <scope>NUCLEOTIDE SEQUENCE</scope>
</reference>
<evidence type="ECO:0000256" key="3">
    <source>
        <dbReference type="ARBA" id="ARBA00023125"/>
    </source>
</evidence>
<keyword evidence="3 8" id="KW-0238">DNA-binding</keyword>
<name>A0A023R7V7_9CONI</name>